<evidence type="ECO:0000256" key="2">
    <source>
        <dbReference type="ARBA" id="ARBA00022600"/>
    </source>
</evidence>
<dbReference type="EC" id="2.7.7.27" evidence="8"/>
<evidence type="ECO:0000256" key="6">
    <source>
        <dbReference type="ARBA" id="ARBA00022840"/>
    </source>
</evidence>
<comment type="similarity">
    <text evidence="1">Belongs to the bacterial/plant glucose-1-phosphate adenylyltransferase family.</text>
</comment>
<dbReference type="InterPro" id="IPR005836">
    <property type="entry name" value="ADP_Glu_pyroP_CS"/>
</dbReference>
<dbReference type="GO" id="GO:0005978">
    <property type="term" value="P:glycogen biosynthetic process"/>
    <property type="evidence" value="ECO:0007669"/>
    <property type="project" value="UniProtKB-UniRule"/>
</dbReference>
<gene>
    <name evidence="10" type="ORF">THTE_0382</name>
</gene>
<dbReference type="Gene3D" id="3.90.550.10">
    <property type="entry name" value="Spore Coat Polysaccharide Biosynthesis Protein SpsA, Chain A"/>
    <property type="match status" value="1"/>
</dbReference>
<dbReference type="Pfam" id="PF25247">
    <property type="entry name" value="LbH_GLGC"/>
    <property type="match status" value="1"/>
</dbReference>
<dbReference type="GO" id="GO:0008878">
    <property type="term" value="F:glucose-1-phosphate adenylyltransferase activity"/>
    <property type="evidence" value="ECO:0007669"/>
    <property type="project" value="UniProtKB-UniRule"/>
</dbReference>
<evidence type="ECO:0000313" key="11">
    <source>
        <dbReference type="Proteomes" id="UP000215086"/>
    </source>
</evidence>
<dbReference type="InterPro" id="IPR011831">
    <property type="entry name" value="ADP-Glc_PPase"/>
</dbReference>
<sequence length="421" mass="47320">MNNVLAVVLGGGRGTRLYPLTKYRSKPAVPIAGKYRLIDIPLSNCINSGISRIYVLTQFNSVSLHRHIRATYNFDVFHRGFVEILAAQQTLTRTDWYQGTADAVRQNLSYIDRDDIDYVLILSGDQLYRMDFRKLLETHQRSEADVTIAALPVTAEAASSLGIMRIDETGRVLGFLEKPKTEEELSFMRTDPEWFAQFGLKAHGRPFLANMGIYLFNRKTLVDVLEKTDYRDFGKEVFPASVRARRVFVHLFDGYWEDIGTIGAFFEANLALTRPSPPFALDQPNAPIYTRARFLPPSRIERANIRDSLVADGCVIGEGAVIENSIIGLRSIIGPNCVIRNSIIMGNDFYEAPTADRQALMIDENSYIENAIVDKNCRIGKNVRIVNAEGVKDAPETEYCMIRDGVTVIPKGTVLPDNWAL</sequence>
<dbReference type="OrthoDB" id="9801810at2"/>
<name>A0A286RAJ0_9BACT</name>
<dbReference type="NCBIfam" id="NF002772">
    <property type="entry name" value="PRK02862.1"/>
    <property type="match status" value="1"/>
</dbReference>
<dbReference type="GO" id="GO:0005524">
    <property type="term" value="F:ATP binding"/>
    <property type="evidence" value="ECO:0007669"/>
    <property type="project" value="UniProtKB-KW"/>
</dbReference>
<dbReference type="CDD" id="cd02508">
    <property type="entry name" value="ADP_Glucose_PP"/>
    <property type="match status" value="1"/>
</dbReference>
<feature type="domain" description="Nucleotidyl transferase" evidence="9">
    <location>
        <begin position="6"/>
        <end position="273"/>
    </location>
</feature>
<keyword evidence="6" id="KW-0067">ATP-binding</keyword>
<protein>
    <recommendedName>
        <fullName evidence="8">Glucose-1-phosphate adenylyltransferase</fullName>
        <ecNumber evidence="8">2.7.7.27</ecNumber>
    </recommendedName>
</protein>
<evidence type="ECO:0000256" key="7">
    <source>
        <dbReference type="ARBA" id="ARBA00023277"/>
    </source>
</evidence>
<dbReference type="PROSITE" id="PS00808">
    <property type="entry name" value="ADP_GLC_PYROPHOSPH_1"/>
    <property type="match status" value="1"/>
</dbReference>
<evidence type="ECO:0000256" key="3">
    <source>
        <dbReference type="ARBA" id="ARBA00022679"/>
    </source>
</evidence>
<dbReference type="Proteomes" id="UP000215086">
    <property type="component" value="Chromosome"/>
</dbReference>
<dbReference type="Pfam" id="PF00483">
    <property type="entry name" value="NTP_transferase"/>
    <property type="match status" value="1"/>
</dbReference>
<keyword evidence="7" id="KW-0119">Carbohydrate metabolism</keyword>
<dbReference type="NCBIfam" id="TIGR02091">
    <property type="entry name" value="glgC"/>
    <property type="match status" value="1"/>
</dbReference>
<dbReference type="Gene3D" id="2.160.10.10">
    <property type="entry name" value="Hexapeptide repeat proteins"/>
    <property type="match status" value="1"/>
</dbReference>
<proteinExistence type="inferred from homology"/>
<dbReference type="AlphaFoldDB" id="A0A286RAJ0"/>
<accession>A0A286RAJ0</accession>
<evidence type="ECO:0000259" key="9">
    <source>
        <dbReference type="Pfam" id="PF00483"/>
    </source>
</evidence>
<dbReference type="RefSeq" id="WP_095413738.1">
    <property type="nucleotide sequence ID" value="NZ_CP018477.1"/>
</dbReference>
<dbReference type="InterPro" id="IPR011004">
    <property type="entry name" value="Trimer_LpxA-like_sf"/>
</dbReference>
<dbReference type="InterPro" id="IPR029044">
    <property type="entry name" value="Nucleotide-diphossugar_trans"/>
</dbReference>
<evidence type="ECO:0000256" key="5">
    <source>
        <dbReference type="ARBA" id="ARBA00022741"/>
    </source>
</evidence>
<evidence type="ECO:0000313" key="10">
    <source>
        <dbReference type="EMBL" id="ASV72984.1"/>
    </source>
</evidence>
<evidence type="ECO:0000256" key="4">
    <source>
        <dbReference type="ARBA" id="ARBA00022695"/>
    </source>
</evidence>
<dbReference type="InterPro" id="IPR005835">
    <property type="entry name" value="NTP_transferase_dom"/>
</dbReference>
<dbReference type="CDD" id="cd04651">
    <property type="entry name" value="LbH_G1P_AT_C"/>
    <property type="match status" value="1"/>
</dbReference>
<keyword evidence="11" id="KW-1185">Reference proteome</keyword>
<dbReference type="PANTHER" id="PTHR43523">
    <property type="entry name" value="GLUCOSE-1-PHOSPHATE ADENYLYLTRANSFERASE-RELATED"/>
    <property type="match status" value="1"/>
</dbReference>
<keyword evidence="4 10" id="KW-0548">Nucleotidyltransferase</keyword>
<evidence type="ECO:0000256" key="8">
    <source>
        <dbReference type="NCBIfam" id="TIGR02091"/>
    </source>
</evidence>
<dbReference type="UniPathway" id="UPA00164"/>
<keyword evidence="5" id="KW-0547">Nucleotide-binding</keyword>
<dbReference type="KEGG" id="ttf:THTE_0382"/>
<dbReference type="SUPFAM" id="SSF51161">
    <property type="entry name" value="Trimeric LpxA-like enzymes"/>
    <property type="match status" value="1"/>
</dbReference>
<keyword evidence="2" id="KW-0321">Glycogen metabolism</keyword>
<evidence type="ECO:0000256" key="1">
    <source>
        <dbReference type="ARBA" id="ARBA00010443"/>
    </source>
</evidence>
<organism evidence="10 11">
    <name type="scientific">Thermogutta terrifontis</name>
    <dbReference type="NCBI Taxonomy" id="1331910"/>
    <lineage>
        <taxon>Bacteria</taxon>
        <taxon>Pseudomonadati</taxon>
        <taxon>Planctomycetota</taxon>
        <taxon>Planctomycetia</taxon>
        <taxon>Pirellulales</taxon>
        <taxon>Thermoguttaceae</taxon>
        <taxon>Thermogutta</taxon>
    </lineage>
</organism>
<reference evidence="10 11" key="1">
    <citation type="journal article" name="Front. Microbiol.">
        <title>Sugar Metabolism of the First Thermophilic Planctomycete Thermogutta terrifontis: Comparative Genomic and Transcriptomic Approaches.</title>
        <authorList>
            <person name="Elcheninov A.G."/>
            <person name="Menzel P."/>
            <person name="Gudbergsdottir S.R."/>
            <person name="Slesarev A.I."/>
            <person name="Kadnikov V.V."/>
            <person name="Krogh A."/>
            <person name="Bonch-Osmolovskaya E.A."/>
            <person name="Peng X."/>
            <person name="Kublanov I.V."/>
        </authorList>
    </citation>
    <scope>NUCLEOTIDE SEQUENCE [LARGE SCALE GENOMIC DNA]</scope>
    <source>
        <strain evidence="10 11">R1</strain>
    </source>
</reference>
<dbReference type="PROSITE" id="PS00809">
    <property type="entry name" value="ADP_GLC_PYROPHOSPH_2"/>
    <property type="match status" value="1"/>
</dbReference>
<dbReference type="SUPFAM" id="SSF53448">
    <property type="entry name" value="Nucleotide-diphospho-sugar transferases"/>
    <property type="match status" value="1"/>
</dbReference>
<dbReference type="EMBL" id="CP018477">
    <property type="protein sequence ID" value="ASV72984.1"/>
    <property type="molecule type" value="Genomic_DNA"/>
</dbReference>
<keyword evidence="3 10" id="KW-0808">Transferase</keyword>
<dbReference type="PANTHER" id="PTHR43523:SF12">
    <property type="entry name" value="GLUCOSE-1-PHOSPHATE ADENYLYLTRANSFERASE LARGE SUBUNIT 1, CHLOROPLASTIC-RELATED"/>
    <property type="match status" value="1"/>
</dbReference>